<keyword evidence="1" id="KW-0472">Membrane</keyword>
<keyword evidence="1" id="KW-0812">Transmembrane</keyword>
<dbReference type="Gene3D" id="3.30.700.10">
    <property type="entry name" value="Glycoprotein, Type 4 Pilin"/>
    <property type="match status" value="1"/>
</dbReference>
<evidence type="ECO:0000256" key="1">
    <source>
        <dbReference type="SAM" id="Phobius"/>
    </source>
</evidence>
<dbReference type="RefSeq" id="WP_089746542.1">
    <property type="nucleotide sequence ID" value="NZ_FOGF01000015.1"/>
</dbReference>
<accession>A0A1H9KR17</accession>
<keyword evidence="3" id="KW-1185">Reference proteome</keyword>
<evidence type="ECO:0008006" key="4">
    <source>
        <dbReference type="Google" id="ProtNLM"/>
    </source>
</evidence>
<keyword evidence="1" id="KW-1133">Transmembrane helix</keyword>
<name>A0A1H9KR17_9LACT</name>
<reference evidence="2 3" key="1">
    <citation type="submission" date="2016-10" db="EMBL/GenBank/DDBJ databases">
        <authorList>
            <person name="de Groot N.N."/>
        </authorList>
    </citation>
    <scope>NUCLEOTIDE SEQUENCE [LARGE SCALE GENOMIC DNA]</scope>
    <source>
        <strain evidence="2 3">DSM 15827</strain>
    </source>
</reference>
<organism evidence="2 3">
    <name type="scientific">Granulicatella balaenopterae</name>
    <dbReference type="NCBI Taxonomy" id="137733"/>
    <lineage>
        <taxon>Bacteria</taxon>
        <taxon>Bacillati</taxon>
        <taxon>Bacillota</taxon>
        <taxon>Bacilli</taxon>
        <taxon>Lactobacillales</taxon>
        <taxon>Carnobacteriaceae</taxon>
        <taxon>Granulicatella</taxon>
    </lineage>
</organism>
<dbReference type="OrthoDB" id="2454081at2"/>
<gene>
    <name evidence="2" type="ORF">SAMN05421767_1154</name>
</gene>
<protein>
    <recommendedName>
        <fullName evidence="4">Prepilin-type N-terminal cleavage/methylation domain-containing protein</fullName>
    </recommendedName>
</protein>
<dbReference type="Proteomes" id="UP000198556">
    <property type="component" value="Unassembled WGS sequence"/>
</dbReference>
<dbReference type="InterPro" id="IPR045584">
    <property type="entry name" value="Pilin-like"/>
</dbReference>
<evidence type="ECO:0000313" key="2">
    <source>
        <dbReference type="EMBL" id="SER01283.1"/>
    </source>
</evidence>
<feature type="transmembrane region" description="Helical" evidence="1">
    <location>
        <begin position="12"/>
        <end position="35"/>
    </location>
</feature>
<dbReference type="SUPFAM" id="SSF54523">
    <property type="entry name" value="Pili subunits"/>
    <property type="match status" value="1"/>
</dbReference>
<dbReference type="AlphaFoldDB" id="A0A1H9KR17"/>
<sequence>MKNNQKGFTTAELLMTISAIGVMLVLTLTICMNLIEQSRDAATIAELQSAYQEAQLVQQNHQSTKDGHAIFVSYQDKVGDDGKTKSMVVIRDFIAKGKNDNSFTELTEDISFKDVFHETMAKLDDGSGESYVIEFKYDQAGKLYLVQAFDQESYNEEILE</sequence>
<evidence type="ECO:0000313" key="3">
    <source>
        <dbReference type="Proteomes" id="UP000198556"/>
    </source>
</evidence>
<dbReference type="EMBL" id="FOGF01000015">
    <property type="protein sequence ID" value="SER01283.1"/>
    <property type="molecule type" value="Genomic_DNA"/>
</dbReference>
<proteinExistence type="predicted"/>